<evidence type="ECO:0000313" key="2">
    <source>
        <dbReference type="EMBL" id="KAK7417653.1"/>
    </source>
</evidence>
<dbReference type="InterPro" id="IPR010730">
    <property type="entry name" value="HET"/>
</dbReference>
<accession>A0ABR1H964</accession>
<proteinExistence type="predicted"/>
<sequence length="673" mass="75240">MARLCELCESVTHQTLPPFPEDGYRRTLSGKPHYHHLYREPSVARLETFGLRFHPDLDSLRRSAKDGCDLCGLIEYQADAVLSDIEGLDKPVLGIFQAQPSFDLYVTQRPDDGDGFCVLSTAAWRDGGSVVLIAAISFGADEGDPLASRFRGRLIKERIDPEHLEHLQDWISKCDKHERCSQQSRLLPSRILDVGTHESGNLVKLVEMSTSEQGKQPEGKYIALSYCWGSGPKAYFTTQATLDEKREGIDIASLPATFRDAITLSRTLGVQYLWIDSLCICQDHLKDWERESSNMAAIYANAYLTLAATGAENSDGGLFFSREPPKSIRIPFQPRGSSPGTLIATAEPLDKELIKSYHIEMRKDPLSQRAWGFQERVLSRRVLHFAKNQVYLECSEETVAENGLRLPYRFHHASEGGDGELTNASSFSAGSVASTNDLAQWYAMLWAYGPRKLSVHSDKLPALSGIAKIFQGLLKDDYLAGIWKKSIHEGLCWQPLKCHKEFDEYRAPSWSWASVDGIPASGFRSKAEKIARITDSHVEVDGENPFGRVKDGWVKMEAPLIPLLLSQTKGPTGHMYLRCPDGYEEGSYAHFDTLDCSYAESTDKVCNMELFALVIARTEGFEDKSPDGDVYQSLIVSPTEANGDTMKRMGILLQRKKHFGPNDLETRKAIKLV</sequence>
<comment type="caution">
    <text evidence="2">The sequence shown here is derived from an EMBL/GenBank/DDBJ whole genome shotgun (WGS) entry which is preliminary data.</text>
</comment>
<evidence type="ECO:0000313" key="3">
    <source>
        <dbReference type="Proteomes" id="UP001498476"/>
    </source>
</evidence>
<dbReference type="PANTHER" id="PTHR33112:SF16">
    <property type="entry name" value="HETEROKARYON INCOMPATIBILITY DOMAIN-CONTAINING PROTEIN"/>
    <property type="match status" value="1"/>
</dbReference>
<organism evidence="2 3">
    <name type="scientific">Neonectria punicea</name>
    <dbReference type="NCBI Taxonomy" id="979145"/>
    <lineage>
        <taxon>Eukaryota</taxon>
        <taxon>Fungi</taxon>
        <taxon>Dikarya</taxon>
        <taxon>Ascomycota</taxon>
        <taxon>Pezizomycotina</taxon>
        <taxon>Sordariomycetes</taxon>
        <taxon>Hypocreomycetidae</taxon>
        <taxon>Hypocreales</taxon>
        <taxon>Nectriaceae</taxon>
        <taxon>Neonectria</taxon>
    </lineage>
</organism>
<dbReference type="EMBL" id="JAZAVJ010000055">
    <property type="protein sequence ID" value="KAK7417653.1"/>
    <property type="molecule type" value="Genomic_DNA"/>
</dbReference>
<dbReference type="Pfam" id="PF06985">
    <property type="entry name" value="HET"/>
    <property type="match status" value="1"/>
</dbReference>
<evidence type="ECO:0000259" key="1">
    <source>
        <dbReference type="Pfam" id="PF06985"/>
    </source>
</evidence>
<dbReference type="Proteomes" id="UP001498476">
    <property type="component" value="Unassembled WGS sequence"/>
</dbReference>
<feature type="domain" description="Heterokaryon incompatibility" evidence="1">
    <location>
        <begin position="221"/>
        <end position="375"/>
    </location>
</feature>
<dbReference type="PANTHER" id="PTHR33112">
    <property type="entry name" value="DOMAIN PROTEIN, PUTATIVE-RELATED"/>
    <property type="match status" value="1"/>
</dbReference>
<reference evidence="2 3" key="1">
    <citation type="journal article" date="2025" name="Microbiol. Resour. Announc.">
        <title>Draft genome sequences for Neonectria magnoliae and Neonectria punicea, canker pathogens of Liriodendron tulipifera and Acer saccharum in West Virginia.</title>
        <authorList>
            <person name="Petronek H.M."/>
            <person name="Kasson M.T."/>
            <person name="Metheny A.M."/>
            <person name="Stauder C.M."/>
            <person name="Lovett B."/>
            <person name="Lynch S.C."/>
            <person name="Garnas J.R."/>
            <person name="Kasson L.R."/>
            <person name="Stajich J.E."/>
        </authorList>
    </citation>
    <scope>NUCLEOTIDE SEQUENCE [LARGE SCALE GENOMIC DNA]</scope>
    <source>
        <strain evidence="2 3">NRRL 64653</strain>
    </source>
</reference>
<keyword evidence="3" id="KW-1185">Reference proteome</keyword>
<gene>
    <name evidence="2" type="ORF">QQX98_004474</name>
</gene>
<name>A0ABR1H964_9HYPO</name>
<protein>
    <recommendedName>
        <fullName evidence="1">Heterokaryon incompatibility domain-containing protein</fullName>
    </recommendedName>
</protein>